<sequence>MNAGRKFLLRRRPWRNPNKFEWQHGMCGQCKTGHPHAALRGVPPGRRKEEGEVNGHLPENSGGKGNFTTAVPLPDHTSDGKDFFHHLTLKDETTFVALIVMGVIVPAVFVIVFLLICRQRRKDMLARRTQMLLQNAQDFALDDYTTEGKTTAPIVKTGGFQTI</sequence>
<accession>A0ABD0KV24</accession>
<reference evidence="3 4" key="1">
    <citation type="journal article" date="2023" name="Sci. Data">
        <title>Genome assembly of the Korean intertidal mud-creeper Batillaria attramentaria.</title>
        <authorList>
            <person name="Patra A.K."/>
            <person name="Ho P.T."/>
            <person name="Jun S."/>
            <person name="Lee S.J."/>
            <person name="Kim Y."/>
            <person name="Won Y.J."/>
        </authorList>
    </citation>
    <scope>NUCLEOTIDE SEQUENCE [LARGE SCALE GENOMIC DNA]</scope>
    <source>
        <strain evidence="3">Wonlab-2016</strain>
    </source>
</reference>
<keyword evidence="2" id="KW-0812">Transmembrane</keyword>
<evidence type="ECO:0000313" key="4">
    <source>
        <dbReference type="Proteomes" id="UP001519460"/>
    </source>
</evidence>
<dbReference type="Proteomes" id="UP001519460">
    <property type="component" value="Unassembled WGS sequence"/>
</dbReference>
<feature type="transmembrane region" description="Helical" evidence="2">
    <location>
        <begin position="95"/>
        <end position="117"/>
    </location>
</feature>
<dbReference type="EMBL" id="JACVVK020000119">
    <property type="protein sequence ID" value="KAK7491102.1"/>
    <property type="molecule type" value="Genomic_DNA"/>
</dbReference>
<evidence type="ECO:0000256" key="1">
    <source>
        <dbReference type="SAM" id="MobiDB-lite"/>
    </source>
</evidence>
<keyword evidence="4" id="KW-1185">Reference proteome</keyword>
<comment type="caution">
    <text evidence="3">The sequence shown here is derived from an EMBL/GenBank/DDBJ whole genome shotgun (WGS) entry which is preliminary data.</text>
</comment>
<keyword evidence="2" id="KW-1133">Transmembrane helix</keyword>
<evidence type="ECO:0000313" key="3">
    <source>
        <dbReference type="EMBL" id="KAK7491102.1"/>
    </source>
</evidence>
<dbReference type="AlphaFoldDB" id="A0ABD0KV24"/>
<evidence type="ECO:0000256" key="2">
    <source>
        <dbReference type="SAM" id="Phobius"/>
    </source>
</evidence>
<organism evidence="3 4">
    <name type="scientific">Batillaria attramentaria</name>
    <dbReference type="NCBI Taxonomy" id="370345"/>
    <lineage>
        <taxon>Eukaryota</taxon>
        <taxon>Metazoa</taxon>
        <taxon>Spiralia</taxon>
        <taxon>Lophotrochozoa</taxon>
        <taxon>Mollusca</taxon>
        <taxon>Gastropoda</taxon>
        <taxon>Caenogastropoda</taxon>
        <taxon>Sorbeoconcha</taxon>
        <taxon>Cerithioidea</taxon>
        <taxon>Batillariidae</taxon>
        <taxon>Batillaria</taxon>
    </lineage>
</organism>
<protein>
    <submittedName>
        <fullName evidence="3">Uncharacterized protein</fullName>
    </submittedName>
</protein>
<feature type="region of interest" description="Disordered" evidence="1">
    <location>
        <begin position="40"/>
        <end position="65"/>
    </location>
</feature>
<gene>
    <name evidence="3" type="ORF">BaRGS_00017666</name>
</gene>
<proteinExistence type="predicted"/>
<keyword evidence="2" id="KW-0472">Membrane</keyword>
<name>A0ABD0KV24_9CAEN</name>